<comment type="caution">
    <text evidence="2">The sequence shown here is derived from an EMBL/GenBank/DDBJ whole genome shotgun (WGS) entry which is preliminary data.</text>
</comment>
<dbReference type="EMBL" id="VOQF01000001">
    <property type="protein sequence ID" value="TXC93244.1"/>
    <property type="molecule type" value="Genomic_DNA"/>
</dbReference>
<feature type="region of interest" description="Disordered" evidence="1">
    <location>
        <begin position="40"/>
        <end position="63"/>
    </location>
</feature>
<dbReference type="Proteomes" id="UP000321363">
    <property type="component" value="Unassembled WGS sequence"/>
</dbReference>
<accession>A0A5C6W751</accession>
<dbReference type="AlphaFoldDB" id="A0A5C6W751"/>
<organism evidence="2 3">
    <name type="scientific">Metabacillus litoralis</name>
    <dbReference type="NCBI Taxonomy" id="152268"/>
    <lineage>
        <taxon>Bacteria</taxon>
        <taxon>Bacillati</taxon>
        <taxon>Bacillota</taxon>
        <taxon>Bacilli</taxon>
        <taxon>Bacillales</taxon>
        <taxon>Bacillaceae</taxon>
        <taxon>Metabacillus</taxon>
    </lineage>
</organism>
<feature type="compositionally biased region" description="Basic and acidic residues" evidence="1">
    <location>
        <begin position="53"/>
        <end position="63"/>
    </location>
</feature>
<protein>
    <submittedName>
        <fullName evidence="2">Uncharacterized protein</fullName>
    </submittedName>
</protein>
<gene>
    <name evidence="2" type="ORF">FS935_03360</name>
</gene>
<proteinExistence type="predicted"/>
<evidence type="ECO:0000256" key="1">
    <source>
        <dbReference type="SAM" id="MobiDB-lite"/>
    </source>
</evidence>
<keyword evidence="3" id="KW-1185">Reference proteome</keyword>
<sequence>MKSNNQKEKLPDFKELTDRLIADPSPSPGLVIKTNLDKDDVTEDNPYITNHDASNDLKNYFKE</sequence>
<name>A0A5C6W751_9BACI</name>
<dbReference type="OrthoDB" id="2469080at2"/>
<evidence type="ECO:0000313" key="3">
    <source>
        <dbReference type="Proteomes" id="UP000321363"/>
    </source>
</evidence>
<evidence type="ECO:0000313" key="2">
    <source>
        <dbReference type="EMBL" id="TXC93244.1"/>
    </source>
</evidence>
<dbReference type="RefSeq" id="WP_146946102.1">
    <property type="nucleotide sequence ID" value="NZ_VOQF01000001.1"/>
</dbReference>
<reference evidence="2 3" key="1">
    <citation type="journal article" date="2005" name="Int. J. Syst. Evol. Microbiol.">
        <title>Bacillus litoralis sp. nov., isolated from a tidal flat of the Yellow Sea in Korea.</title>
        <authorList>
            <person name="Yoon J.H."/>
            <person name="Oh T.K."/>
        </authorList>
    </citation>
    <scope>NUCLEOTIDE SEQUENCE [LARGE SCALE GENOMIC DNA]</scope>
    <source>
        <strain evidence="2 3">SW-211</strain>
    </source>
</reference>